<comment type="caution">
    <text evidence="1">The sequence shown here is derived from an EMBL/GenBank/DDBJ whole genome shotgun (WGS) entry which is preliminary data.</text>
</comment>
<accession>A0A0L7LT96</accession>
<proteinExistence type="predicted"/>
<evidence type="ECO:0000313" key="2">
    <source>
        <dbReference type="Proteomes" id="UP000037510"/>
    </source>
</evidence>
<name>A0A0L7LT96_OPEBR</name>
<keyword evidence="1" id="KW-0548">Nucleotidyltransferase</keyword>
<protein>
    <submittedName>
        <fullName evidence="1">Putative reverse transcriptase</fullName>
    </submittedName>
</protein>
<organism evidence="1 2">
    <name type="scientific">Operophtera brumata</name>
    <name type="common">Winter moth</name>
    <name type="synonym">Phalaena brumata</name>
    <dbReference type="NCBI Taxonomy" id="104452"/>
    <lineage>
        <taxon>Eukaryota</taxon>
        <taxon>Metazoa</taxon>
        <taxon>Ecdysozoa</taxon>
        <taxon>Arthropoda</taxon>
        <taxon>Hexapoda</taxon>
        <taxon>Insecta</taxon>
        <taxon>Pterygota</taxon>
        <taxon>Neoptera</taxon>
        <taxon>Endopterygota</taxon>
        <taxon>Lepidoptera</taxon>
        <taxon>Glossata</taxon>
        <taxon>Ditrysia</taxon>
        <taxon>Geometroidea</taxon>
        <taxon>Geometridae</taxon>
        <taxon>Larentiinae</taxon>
        <taxon>Operophtera</taxon>
    </lineage>
</organism>
<evidence type="ECO:0000313" key="1">
    <source>
        <dbReference type="EMBL" id="KOB78609.1"/>
    </source>
</evidence>
<dbReference type="EMBL" id="JTDY01000145">
    <property type="protein sequence ID" value="KOB78609.1"/>
    <property type="molecule type" value="Genomic_DNA"/>
</dbReference>
<keyword evidence="1" id="KW-0808">Transferase</keyword>
<reference evidence="1 2" key="1">
    <citation type="journal article" date="2015" name="Genome Biol. Evol.">
        <title>The genome of winter moth (Operophtera brumata) provides a genomic perspective on sexual dimorphism and phenology.</title>
        <authorList>
            <person name="Derks M.F."/>
            <person name="Smit S."/>
            <person name="Salis L."/>
            <person name="Schijlen E."/>
            <person name="Bossers A."/>
            <person name="Mateman C."/>
            <person name="Pijl A.S."/>
            <person name="de Ridder D."/>
            <person name="Groenen M.A."/>
            <person name="Visser M.E."/>
            <person name="Megens H.J."/>
        </authorList>
    </citation>
    <scope>NUCLEOTIDE SEQUENCE [LARGE SCALE GENOMIC DNA]</scope>
    <source>
        <strain evidence="1">WM2013NL</strain>
        <tissue evidence="1">Head and thorax</tissue>
    </source>
</reference>
<keyword evidence="1" id="KW-0695">RNA-directed DNA polymerase</keyword>
<dbReference type="Proteomes" id="UP000037510">
    <property type="component" value="Unassembled WGS sequence"/>
</dbReference>
<sequence length="78" mass="8498">MNSDLNNINSWAKAYGLLVNPSKSQAMIIGSPYMLNIVAHSPSVLYGGVPIMYSSKAKNLGVIFDNQLSWSSHVNEVN</sequence>
<dbReference type="GO" id="GO:0003964">
    <property type="term" value="F:RNA-directed DNA polymerase activity"/>
    <property type="evidence" value="ECO:0007669"/>
    <property type="project" value="UniProtKB-KW"/>
</dbReference>
<gene>
    <name evidence="1" type="ORF">OBRU01_01512</name>
</gene>
<keyword evidence="2" id="KW-1185">Reference proteome</keyword>
<dbReference type="AlphaFoldDB" id="A0A0L7LT96"/>